<evidence type="ECO:0000256" key="4">
    <source>
        <dbReference type="ARBA" id="ARBA00022741"/>
    </source>
</evidence>
<keyword evidence="10 13" id="KW-0472">Membrane</keyword>
<dbReference type="GO" id="GO:0005524">
    <property type="term" value="F:ATP binding"/>
    <property type="evidence" value="ECO:0007669"/>
    <property type="project" value="UniProtKB-KW"/>
</dbReference>
<keyword evidence="6" id="KW-0378">Hydrolase</keyword>
<evidence type="ECO:0000256" key="11">
    <source>
        <dbReference type="ARBA" id="ARBA00048778"/>
    </source>
</evidence>
<dbReference type="AlphaFoldDB" id="A0A8K0VV29"/>
<evidence type="ECO:0000259" key="14">
    <source>
        <dbReference type="SMART" id="SM00382"/>
    </source>
</evidence>
<comment type="catalytic activity">
    <reaction evidence="11">
        <text>ATP + H2O = ADP + phosphate + H(+)</text>
        <dbReference type="Rhea" id="RHEA:13065"/>
        <dbReference type="ChEBI" id="CHEBI:15377"/>
        <dbReference type="ChEBI" id="CHEBI:15378"/>
        <dbReference type="ChEBI" id="CHEBI:30616"/>
        <dbReference type="ChEBI" id="CHEBI:43474"/>
        <dbReference type="ChEBI" id="CHEBI:456216"/>
    </reaction>
    <physiologicalReaction direction="left-to-right" evidence="11">
        <dbReference type="Rhea" id="RHEA:13066"/>
    </physiologicalReaction>
</comment>
<dbReference type="InterPro" id="IPR003959">
    <property type="entry name" value="ATPase_AAA_core"/>
</dbReference>
<dbReference type="Gene3D" id="3.40.50.300">
    <property type="entry name" value="P-loop containing nucleotide triphosphate hydrolases"/>
    <property type="match status" value="1"/>
</dbReference>
<organism evidence="16 17">
    <name type="scientific">Paraphoma chrysanthemicola</name>
    <dbReference type="NCBI Taxonomy" id="798071"/>
    <lineage>
        <taxon>Eukaryota</taxon>
        <taxon>Fungi</taxon>
        <taxon>Dikarya</taxon>
        <taxon>Ascomycota</taxon>
        <taxon>Pezizomycotina</taxon>
        <taxon>Dothideomycetes</taxon>
        <taxon>Pleosporomycetidae</taxon>
        <taxon>Pleosporales</taxon>
        <taxon>Pleosporineae</taxon>
        <taxon>Phaeosphaeriaceae</taxon>
        <taxon>Paraphoma</taxon>
    </lineage>
</organism>
<dbReference type="SMART" id="SM00382">
    <property type="entry name" value="AAA"/>
    <property type="match status" value="1"/>
</dbReference>
<evidence type="ECO:0000256" key="3">
    <source>
        <dbReference type="ARBA" id="ARBA00022692"/>
    </source>
</evidence>
<evidence type="ECO:0000256" key="10">
    <source>
        <dbReference type="ARBA" id="ARBA00023136"/>
    </source>
</evidence>
<dbReference type="InterPro" id="IPR014851">
    <property type="entry name" value="BCS1_N"/>
</dbReference>
<sequence length="574" mass="64236">MADITKSNSTTSSLPSALLDATVPGYTIISQIILRTFGIDIGLVVSGCLVIFGLIQGWYFLYSSVGGYYTQYFTSSIDIDDDDGLFHQVVSWVATQRMTKISRALRAVSRYASDFDGEGEDPAADDDTVFDNMEIFNYDKWASKIPPRYEPNFGSDSFSFKGRTFNFRRQQVENKNPSWYRRDHQIVTLRCTGRSTRPIKDLLIHIKRWNSSREAQLTSVYRPTPKSEQDSVNWKRQATRSSRPIDTVALDPEQKAMIIQDINEYFQPATARWYAARGIPYRRGYLFHGSPGTGKTSLSFALAGIFGVGVYCISLSEVGLTEAHLSSLFSRLPKRCIVLLEDIDSAGLRREGDPALSDDSNSSASDTDGDSSEDLTKITKISKDSAKGKGDKTTKSLSLISLSGLLNVIDGAASHEGRVLIMSTNCPEKLDEALVRPGRVDLQIRFTLATRSQIRDIFVRMYTIQPDESKFKQRTKSGKAKDERKQHSVIESAASLLKFLPPEPFSKDLDIEEITKLAQKFAEKFPEEVFSPAEIQGFLLMHKTDPAGALEKVGVWKEKLLEAKRKGKKIIDTN</sequence>
<evidence type="ECO:0000256" key="7">
    <source>
        <dbReference type="ARBA" id="ARBA00022840"/>
    </source>
</evidence>
<evidence type="ECO:0000256" key="13">
    <source>
        <dbReference type="SAM" id="Phobius"/>
    </source>
</evidence>
<feature type="domain" description="BCS1 N-terminal" evidence="15">
    <location>
        <begin position="52"/>
        <end position="248"/>
    </location>
</feature>
<keyword evidence="4" id="KW-0547">Nucleotide-binding</keyword>
<keyword evidence="3 13" id="KW-0812">Transmembrane</keyword>
<dbReference type="EMBL" id="JAGMVJ010000016">
    <property type="protein sequence ID" value="KAH7079754.1"/>
    <property type="molecule type" value="Genomic_DNA"/>
</dbReference>
<dbReference type="Proteomes" id="UP000813461">
    <property type="component" value="Unassembled WGS sequence"/>
</dbReference>
<gene>
    <name evidence="16" type="ORF">FB567DRAFT_562824</name>
</gene>
<dbReference type="Pfam" id="PF25426">
    <property type="entry name" value="AAA_lid_BCS1"/>
    <property type="match status" value="1"/>
</dbReference>
<evidence type="ECO:0000259" key="15">
    <source>
        <dbReference type="SMART" id="SM01024"/>
    </source>
</evidence>
<dbReference type="SMART" id="SM01024">
    <property type="entry name" value="BCS1_N"/>
    <property type="match status" value="1"/>
</dbReference>
<proteinExistence type="inferred from homology"/>
<feature type="region of interest" description="Disordered" evidence="12">
    <location>
        <begin position="350"/>
        <end position="376"/>
    </location>
</feature>
<keyword evidence="5" id="KW-0999">Mitochondrion inner membrane</keyword>
<keyword evidence="9" id="KW-0496">Mitochondrion</keyword>
<dbReference type="Pfam" id="PF08740">
    <property type="entry name" value="BCS1_N"/>
    <property type="match status" value="1"/>
</dbReference>
<evidence type="ECO:0000256" key="5">
    <source>
        <dbReference type="ARBA" id="ARBA00022792"/>
    </source>
</evidence>
<dbReference type="InterPro" id="IPR050747">
    <property type="entry name" value="Mitochondrial_chaperone_BCS1"/>
</dbReference>
<keyword evidence="17" id="KW-1185">Reference proteome</keyword>
<evidence type="ECO:0000256" key="12">
    <source>
        <dbReference type="SAM" id="MobiDB-lite"/>
    </source>
</evidence>
<dbReference type="OrthoDB" id="10251412at2759"/>
<keyword evidence="7" id="KW-0067">ATP-binding</keyword>
<feature type="compositionally biased region" description="Low complexity" evidence="12">
    <location>
        <begin position="357"/>
        <end position="366"/>
    </location>
</feature>
<evidence type="ECO:0000313" key="16">
    <source>
        <dbReference type="EMBL" id="KAH7079754.1"/>
    </source>
</evidence>
<feature type="transmembrane region" description="Helical" evidence="13">
    <location>
        <begin position="41"/>
        <end position="61"/>
    </location>
</feature>
<dbReference type="InterPro" id="IPR003593">
    <property type="entry name" value="AAA+_ATPase"/>
</dbReference>
<evidence type="ECO:0000256" key="6">
    <source>
        <dbReference type="ARBA" id="ARBA00022801"/>
    </source>
</evidence>
<reference evidence="16" key="1">
    <citation type="journal article" date="2021" name="Nat. Commun.">
        <title>Genetic determinants of endophytism in the Arabidopsis root mycobiome.</title>
        <authorList>
            <person name="Mesny F."/>
            <person name="Miyauchi S."/>
            <person name="Thiergart T."/>
            <person name="Pickel B."/>
            <person name="Atanasova L."/>
            <person name="Karlsson M."/>
            <person name="Huettel B."/>
            <person name="Barry K.W."/>
            <person name="Haridas S."/>
            <person name="Chen C."/>
            <person name="Bauer D."/>
            <person name="Andreopoulos W."/>
            <person name="Pangilinan J."/>
            <person name="LaButti K."/>
            <person name="Riley R."/>
            <person name="Lipzen A."/>
            <person name="Clum A."/>
            <person name="Drula E."/>
            <person name="Henrissat B."/>
            <person name="Kohler A."/>
            <person name="Grigoriev I.V."/>
            <person name="Martin F.M."/>
            <person name="Hacquard S."/>
        </authorList>
    </citation>
    <scope>NUCLEOTIDE SEQUENCE</scope>
    <source>
        <strain evidence="16">MPI-SDFR-AT-0120</strain>
    </source>
</reference>
<evidence type="ECO:0000256" key="2">
    <source>
        <dbReference type="ARBA" id="ARBA00007448"/>
    </source>
</evidence>
<accession>A0A8K0VV29</accession>
<evidence type="ECO:0000256" key="8">
    <source>
        <dbReference type="ARBA" id="ARBA00022989"/>
    </source>
</evidence>
<name>A0A8K0VV29_9PLEO</name>
<comment type="similarity">
    <text evidence="2">Belongs to the AAA ATPase family. BCS1 subfamily.</text>
</comment>
<comment type="caution">
    <text evidence="16">The sequence shown here is derived from an EMBL/GenBank/DDBJ whole genome shotgun (WGS) entry which is preliminary data.</text>
</comment>
<evidence type="ECO:0000256" key="1">
    <source>
        <dbReference type="ARBA" id="ARBA00004434"/>
    </source>
</evidence>
<dbReference type="InterPro" id="IPR027417">
    <property type="entry name" value="P-loop_NTPase"/>
</dbReference>
<protein>
    <submittedName>
        <fullName evidence="16">BCS1 N terminal-domain-containing protein</fullName>
    </submittedName>
</protein>
<dbReference type="GO" id="GO:0016887">
    <property type="term" value="F:ATP hydrolysis activity"/>
    <property type="evidence" value="ECO:0007669"/>
    <property type="project" value="InterPro"/>
</dbReference>
<comment type="subcellular location">
    <subcellularLocation>
        <location evidence="1">Mitochondrion inner membrane</location>
        <topology evidence="1">Single-pass membrane protein</topology>
    </subcellularLocation>
</comment>
<feature type="domain" description="AAA+ ATPase" evidence="14">
    <location>
        <begin position="281"/>
        <end position="450"/>
    </location>
</feature>
<dbReference type="SUPFAM" id="SSF52540">
    <property type="entry name" value="P-loop containing nucleoside triphosphate hydrolases"/>
    <property type="match status" value="1"/>
</dbReference>
<keyword evidence="8 13" id="KW-1133">Transmembrane helix</keyword>
<evidence type="ECO:0000313" key="17">
    <source>
        <dbReference type="Proteomes" id="UP000813461"/>
    </source>
</evidence>
<dbReference type="Pfam" id="PF00004">
    <property type="entry name" value="AAA"/>
    <property type="match status" value="2"/>
</dbReference>
<dbReference type="GO" id="GO:0005743">
    <property type="term" value="C:mitochondrial inner membrane"/>
    <property type="evidence" value="ECO:0007669"/>
    <property type="project" value="UniProtKB-SubCell"/>
</dbReference>
<evidence type="ECO:0000256" key="9">
    <source>
        <dbReference type="ARBA" id="ARBA00023128"/>
    </source>
</evidence>
<dbReference type="InterPro" id="IPR057495">
    <property type="entry name" value="AAA_lid_BCS1"/>
</dbReference>
<dbReference type="PANTHER" id="PTHR23070">
    <property type="entry name" value="BCS1 AAA-TYPE ATPASE"/>
    <property type="match status" value="1"/>
</dbReference>